<accession>A0A5C4N3T4</accession>
<feature type="domain" description="PAC" evidence="7">
    <location>
        <begin position="91"/>
        <end position="143"/>
    </location>
</feature>
<keyword evidence="3" id="KW-0597">Phosphoprotein</keyword>
<name>A0A5C4N3T4_9RHOB</name>
<dbReference type="InterPro" id="IPR000700">
    <property type="entry name" value="PAS-assoc_C"/>
</dbReference>
<dbReference type="SUPFAM" id="SSF55785">
    <property type="entry name" value="PYP-like sensor domain (PAS domain)"/>
    <property type="match status" value="2"/>
</dbReference>
<dbReference type="AlphaFoldDB" id="A0A5C4N3T4"/>
<proteinExistence type="predicted"/>
<dbReference type="InterPro" id="IPR035965">
    <property type="entry name" value="PAS-like_dom_sf"/>
</dbReference>
<dbReference type="InterPro" id="IPR013655">
    <property type="entry name" value="PAS_fold_3"/>
</dbReference>
<dbReference type="Gene3D" id="3.30.450.20">
    <property type="entry name" value="PAS domain"/>
    <property type="match status" value="2"/>
</dbReference>
<comment type="caution">
    <text evidence="8">The sequence shown here is derived from an EMBL/GenBank/DDBJ whole genome shotgun (WGS) entry which is preliminary data.</text>
</comment>
<evidence type="ECO:0000259" key="7">
    <source>
        <dbReference type="PROSITE" id="PS50113"/>
    </source>
</evidence>
<protein>
    <recommendedName>
        <fullName evidence="2">histidine kinase</fullName>
        <ecNumber evidence="2">2.7.13.3</ecNumber>
    </recommendedName>
</protein>
<evidence type="ECO:0000256" key="5">
    <source>
        <dbReference type="ARBA" id="ARBA00022777"/>
    </source>
</evidence>
<dbReference type="SMART" id="SM00091">
    <property type="entry name" value="PAS"/>
    <property type="match status" value="2"/>
</dbReference>
<feature type="domain" description="PAS" evidence="6">
    <location>
        <begin position="176"/>
        <end position="222"/>
    </location>
</feature>
<reference evidence="8 9" key="1">
    <citation type="submission" date="2019-06" db="EMBL/GenBank/DDBJ databases">
        <authorList>
            <person name="Jiang L."/>
        </authorList>
    </citation>
    <scope>NUCLEOTIDE SEQUENCE [LARGE SCALE GENOMIC DNA]</scope>
    <source>
        <strain evidence="8 9">YIM 48858</strain>
    </source>
</reference>
<dbReference type="EMBL" id="VDFV01000070">
    <property type="protein sequence ID" value="TNC61179.1"/>
    <property type="molecule type" value="Genomic_DNA"/>
</dbReference>
<dbReference type="FunFam" id="3.30.450.20:FF:000099">
    <property type="entry name" value="Sensory box sensor histidine kinase"/>
    <property type="match status" value="1"/>
</dbReference>
<dbReference type="PANTHER" id="PTHR43304:SF1">
    <property type="entry name" value="PAC DOMAIN-CONTAINING PROTEIN"/>
    <property type="match status" value="1"/>
</dbReference>
<dbReference type="InterPro" id="IPR001610">
    <property type="entry name" value="PAC"/>
</dbReference>
<evidence type="ECO:0000256" key="2">
    <source>
        <dbReference type="ARBA" id="ARBA00012438"/>
    </source>
</evidence>
<feature type="domain" description="PAS" evidence="6">
    <location>
        <begin position="18"/>
        <end position="73"/>
    </location>
</feature>
<dbReference type="OrthoDB" id="9816309at2"/>
<sequence length="291" mass="32603">MLTELLQLVGRSGLVRRLEPSTRTILDALPYPAFVTDADGTTLYSNQPYQAYTGLPADALRGNAWAALIHPEDCEQAAASWISALHLGAALEVEYRFRRADGEARWFRRRAAPQLDDKGQIRYWFGTLEDIHDKKMAEVAARAAQTGLPDGGVRPRLAQQFPEFGTFEWDPITEELYWSAQCRAAFGLPSDEEETDEVFQSRLHPEDRSAVLERIDRALDPSGPGRYSSQYRVLWPDSTVHWMRAKGTVTFEEVAGLHRAVHFGGIVLDITQARRTEGTLTDAVHQGAHQG</sequence>
<dbReference type="EC" id="2.7.13.3" evidence="2"/>
<dbReference type="GO" id="GO:0004673">
    <property type="term" value="F:protein histidine kinase activity"/>
    <property type="evidence" value="ECO:0007669"/>
    <property type="project" value="UniProtKB-EC"/>
</dbReference>
<dbReference type="Gene3D" id="2.10.70.100">
    <property type="match status" value="1"/>
</dbReference>
<dbReference type="NCBIfam" id="TIGR00229">
    <property type="entry name" value="sensory_box"/>
    <property type="match status" value="1"/>
</dbReference>
<dbReference type="SMART" id="SM00086">
    <property type="entry name" value="PAC"/>
    <property type="match status" value="2"/>
</dbReference>
<comment type="catalytic activity">
    <reaction evidence="1">
        <text>ATP + protein L-histidine = ADP + protein N-phospho-L-histidine.</text>
        <dbReference type="EC" id="2.7.13.3"/>
    </reaction>
</comment>
<keyword evidence="5" id="KW-0418">Kinase</keyword>
<dbReference type="Pfam" id="PF08447">
    <property type="entry name" value="PAS_3"/>
    <property type="match status" value="2"/>
</dbReference>
<dbReference type="InterPro" id="IPR052162">
    <property type="entry name" value="Sensor_kinase/Photoreceptor"/>
</dbReference>
<dbReference type="CDD" id="cd00130">
    <property type="entry name" value="PAS"/>
    <property type="match status" value="2"/>
</dbReference>
<evidence type="ECO:0000313" key="9">
    <source>
        <dbReference type="Proteomes" id="UP000305709"/>
    </source>
</evidence>
<dbReference type="RefSeq" id="WP_139083719.1">
    <property type="nucleotide sequence ID" value="NZ_VDFV01000070.1"/>
</dbReference>
<evidence type="ECO:0000259" key="6">
    <source>
        <dbReference type="PROSITE" id="PS50112"/>
    </source>
</evidence>
<gene>
    <name evidence="8" type="ORF">FHG71_21350</name>
</gene>
<keyword evidence="4" id="KW-0808">Transferase</keyword>
<dbReference type="PROSITE" id="PS50113">
    <property type="entry name" value="PAC"/>
    <property type="match status" value="1"/>
</dbReference>
<evidence type="ECO:0000256" key="3">
    <source>
        <dbReference type="ARBA" id="ARBA00022553"/>
    </source>
</evidence>
<evidence type="ECO:0000256" key="1">
    <source>
        <dbReference type="ARBA" id="ARBA00000085"/>
    </source>
</evidence>
<evidence type="ECO:0000256" key="4">
    <source>
        <dbReference type="ARBA" id="ARBA00022679"/>
    </source>
</evidence>
<dbReference type="Proteomes" id="UP000305709">
    <property type="component" value="Unassembled WGS sequence"/>
</dbReference>
<dbReference type="PROSITE" id="PS50112">
    <property type="entry name" value="PAS"/>
    <property type="match status" value="2"/>
</dbReference>
<organism evidence="8 9">
    <name type="scientific">Rubellimicrobium roseum</name>
    <dbReference type="NCBI Taxonomy" id="687525"/>
    <lineage>
        <taxon>Bacteria</taxon>
        <taxon>Pseudomonadati</taxon>
        <taxon>Pseudomonadota</taxon>
        <taxon>Alphaproteobacteria</taxon>
        <taxon>Rhodobacterales</taxon>
        <taxon>Roseobacteraceae</taxon>
        <taxon>Rubellimicrobium</taxon>
    </lineage>
</organism>
<keyword evidence="9" id="KW-1185">Reference proteome</keyword>
<dbReference type="InterPro" id="IPR000014">
    <property type="entry name" value="PAS"/>
</dbReference>
<dbReference type="PANTHER" id="PTHR43304">
    <property type="entry name" value="PHYTOCHROME-LIKE PROTEIN CPH1"/>
    <property type="match status" value="1"/>
</dbReference>
<evidence type="ECO:0000313" key="8">
    <source>
        <dbReference type="EMBL" id="TNC61179.1"/>
    </source>
</evidence>